<gene>
    <name evidence="1" type="ORF">ACFO0S_02685</name>
</gene>
<dbReference type="RefSeq" id="WP_378139898.1">
    <property type="nucleotide sequence ID" value="NZ_JBHSEF010000009.1"/>
</dbReference>
<comment type="caution">
    <text evidence="1">The sequence shown here is derived from an EMBL/GenBank/DDBJ whole genome shotgun (WGS) entry which is preliminary data.</text>
</comment>
<evidence type="ECO:0000313" key="2">
    <source>
        <dbReference type="Proteomes" id="UP001595733"/>
    </source>
</evidence>
<sequence length="73" mass="8868">MRDHMVKAMKYNQVVEIVYMDKAGNVTKRRIRVLKMNGERLWVWDYNKRAKRTFLLDHILASQPVLHKEREIV</sequence>
<evidence type="ECO:0000313" key="1">
    <source>
        <dbReference type="EMBL" id="MFC4353974.1"/>
    </source>
</evidence>
<accession>A0ABV8UTY8</accession>
<dbReference type="Proteomes" id="UP001595733">
    <property type="component" value="Unassembled WGS sequence"/>
</dbReference>
<name>A0ABV8UTY8_9BACL</name>
<dbReference type="EMBL" id="JBHSEF010000009">
    <property type="protein sequence ID" value="MFC4353974.1"/>
    <property type="molecule type" value="Genomic_DNA"/>
</dbReference>
<reference evidence="2" key="1">
    <citation type="journal article" date="2019" name="Int. J. Syst. Evol. Microbiol.">
        <title>The Global Catalogue of Microorganisms (GCM) 10K type strain sequencing project: providing services to taxonomists for standard genome sequencing and annotation.</title>
        <authorList>
            <consortium name="The Broad Institute Genomics Platform"/>
            <consortium name="The Broad Institute Genome Sequencing Center for Infectious Disease"/>
            <person name="Wu L."/>
            <person name="Ma J."/>
        </authorList>
    </citation>
    <scope>NUCLEOTIDE SEQUENCE [LARGE SCALE GENOMIC DNA]</scope>
    <source>
        <strain evidence="2">CCUG 50353</strain>
    </source>
</reference>
<protein>
    <submittedName>
        <fullName evidence="1">Transcriptional regulator</fullName>
    </submittedName>
</protein>
<proteinExistence type="predicted"/>
<keyword evidence="2" id="KW-1185">Reference proteome</keyword>
<organism evidence="1 2">
    <name type="scientific">Chryseomicrobium palamuruense</name>
    <dbReference type="NCBI Taxonomy" id="682973"/>
    <lineage>
        <taxon>Bacteria</taxon>
        <taxon>Bacillati</taxon>
        <taxon>Bacillota</taxon>
        <taxon>Bacilli</taxon>
        <taxon>Bacillales</taxon>
        <taxon>Caryophanaceae</taxon>
        <taxon>Chryseomicrobium</taxon>
    </lineage>
</organism>